<dbReference type="Gene3D" id="3.40.140.10">
    <property type="entry name" value="Cytidine Deaminase, domain 2"/>
    <property type="match status" value="1"/>
</dbReference>
<dbReference type="InterPro" id="IPR016193">
    <property type="entry name" value="Cytidine_deaminase-like"/>
</dbReference>
<dbReference type="KEGG" id="phy:AJ81_09890"/>
<keyword evidence="17" id="KW-1185">Reference proteome</keyword>
<evidence type="ECO:0000256" key="5">
    <source>
        <dbReference type="ARBA" id="ARBA00018266"/>
    </source>
</evidence>
<evidence type="ECO:0000256" key="1">
    <source>
        <dbReference type="ARBA" id="ARBA00001947"/>
    </source>
</evidence>
<evidence type="ECO:0000256" key="8">
    <source>
        <dbReference type="ARBA" id="ARBA00022833"/>
    </source>
</evidence>
<sequence length="128" mass="13938">MNETKLIEKAIEAMSKAYAPYSKFKVGAALLTKSGRIFTGCNVENASFGLSICAERVAIFSAVAAGEVQFEKLVVVANTDSPVSPCGACRQVMSEFGDFEVLLVNTRREVVRTRVSELLPRAFKLREG</sequence>
<evidence type="ECO:0000256" key="10">
    <source>
        <dbReference type="ARBA" id="ARBA00049252"/>
    </source>
</evidence>
<comment type="catalytic activity">
    <reaction evidence="10 14">
        <text>2'-deoxycytidine + H2O + H(+) = 2'-deoxyuridine + NH4(+)</text>
        <dbReference type="Rhea" id="RHEA:13433"/>
        <dbReference type="ChEBI" id="CHEBI:15377"/>
        <dbReference type="ChEBI" id="CHEBI:15378"/>
        <dbReference type="ChEBI" id="CHEBI:15698"/>
        <dbReference type="ChEBI" id="CHEBI:16450"/>
        <dbReference type="ChEBI" id="CHEBI:28938"/>
        <dbReference type="EC" id="3.5.4.5"/>
    </reaction>
</comment>
<dbReference type="EC" id="3.5.4.5" evidence="4 14"/>
<comment type="function">
    <text evidence="2 14">This enzyme scavenges exogenous and endogenous cytidine and 2'-deoxycytidine for UMP synthesis.</text>
</comment>
<dbReference type="InterPro" id="IPR006262">
    <property type="entry name" value="Cyt_deam_tetra"/>
</dbReference>
<evidence type="ECO:0000256" key="9">
    <source>
        <dbReference type="ARBA" id="ARBA00032005"/>
    </source>
</evidence>
<dbReference type="PROSITE" id="PS51747">
    <property type="entry name" value="CYT_DCMP_DEAMINASES_2"/>
    <property type="match status" value="1"/>
</dbReference>
<feature type="domain" description="CMP/dCMP-type deaminase" evidence="15">
    <location>
        <begin position="1"/>
        <end position="126"/>
    </location>
</feature>
<feature type="binding site" evidence="13">
    <location>
        <position position="53"/>
    </location>
    <ligand>
        <name>Zn(2+)</name>
        <dbReference type="ChEBI" id="CHEBI:29105"/>
        <note>catalytic</note>
    </ligand>
</feature>
<dbReference type="GO" id="GO:0042802">
    <property type="term" value="F:identical protein binding"/>
    <property type="evidence" value="ECO:0007669"/>
    <property type="project" value="UniProtKB-ARBA"/>
</dbReference>
<dbReference type="InterPro" id="IPR050202">
    <property type="entry name" value="Cyt/Deoxycyt_deaminase"/>
</dbReference>
<comment type="catalytic activity">
    <reaction evidence="11 14">
        <text>cytidine + H2O + H(+) = uridine + NH4(+)</text>
        <dbReference type="Rhea" id="RHEA:16069"/>
        <dbReference type="ChEBI" id="CHEBI:15377"/>
        <dbReference type="ChEBI" id="CHEBI:15378"/>
        <dbReference type="ChEBI" id="CHEBI:16704"/>
        <dbReference type="ChEBI" id="CHEBI:17562"/>
        <dbReference type="ChEBI" id="CHEBI:28938"/>
        <dbReference type="EC" id="3.5.4.5"/>
    </reaction>
</comment>
<gene>
    <name evidence="16" type="ORF">AJ81_09890</name>
</gene>
<accession>A0A0X1KSY1</accession>
<dbReference type="RefSeq" id="WP_031502565.1">
    <property type="nucleotide sequence ID" value="NC_022795.1"/>
</dbReference>
<evidence type="ECO:0000256" key="11">
    <source>
        <dbReference type="ARBA" id="ARBA00049558"/>
    </source>
</evidence>
<feature type="binding site" evidence="13">
    <location>
        <position position="86"/>
    </location>
    <ligand>
        <name>Zn(2+)</name>
        <dbReference type="ChEBI" id="CHEBI:29105"/>
        <note>catalytic</note>
    </ligand>
</feature>
<evidence type="ECO:0000259" key="15">
    <source>
        <dbReference type="PROSITE" id="PS51747"/>
    </source>
</evidence>
<keyword evidence="8 13" id="KW-0862">Zinc</keyword>
<protein>
    <recommendedName>
        <fullName evidence="5 14">Cytidine deaminase</fullName>
        <ecNumber evidence="4 14">3.5.4.5</ecNumber>
    </recommendedName>
    <alternativeName>
        <fullName evidence="9 14">Cytidine aminohydrolase</fullName>
    </alternativeName>
</protein>
<dbReference type="FunFam" id="3.40.140.10:FF:000008">
    <property type="entry name" value="Cytidine deaminase"/>
    <property type="match status" value="1"/>
</dbReference>
<dbReference type="GO" id="GO:0008270">
    <property type="term" value="F:zinc ion binding"/>
    <property type="evidence" value="ECO:0007669"/>
    <property type="project" value="UniProtKB-UniRule"/>
</dbReference>
<comment type="similarity">
    <text evidence="3 14">Belongs to the cytidine and deoxycytidylate deaminase family.</text>
</comment>
<comment type="cofactor">
    <cofactor evidence="1 13 14">
        <name>Zn(2+)</name>
        <dbReference type="ChEBI" id="CHEBI:29105"/>
    </cofactor>
</comment>
<evidence type="ECO:0000313" key="16">
    <source>
        <dbReference type="EMBL" id="AJC74437.1"/>
    </source>
</evidence>
<dbReference type="Pfam" id="PF00383">
    <property type="entry name" value="dCMP_cyt_deam_1"/>
    <property type="match status" value="1"/>
</dbReference>
<evidence type="ECO:0000256" key="7">
    <source>
        <dbReference type="ARBA" id="ARBA00022801"/>
    </source>
</evidence>
<evidence type="ECO:0000256" key="6">
    <source>
        <dbReference type="ARBA" id="ARBA00022723"/>
    </source>
</evidence>
<evidence type="ECO:0000256" key="13">
    <source>
        <dbReference type="PIRSR" id="PIRSR606262-3"/>
    </source>
</evidence>
<name>A0A0X1KSY1_9THEM</name>
<dbReference type="EMBL" id="CP007141">
    <property type="protein sequence ID" value="AJC74437.1"/>
    <property type="molecule type" value="Genomic_DNA"/>
</dbReference>
<dbReference type="InterPro" id="IPR002125">
    <property type="entry name" value="CMP_dCMP_dom"/>
</dbReference>
<evidence type="ECO:0000313" key="17">
    <source>
        <dbReference type="Proteomes" id="UP000077469"/>
    </source>
</evidence>
<evidence type="ECO:0000256" key="2">
    <source>
        <dbReference type="ARBA" id="ARBA00003949"/>
    </source>
</evidence>
<dbReference type="STRING" id="1123384.AJ81_09890"/>
<dbReference type="CDD" id="cd01283">
    <property type="entry name" value="cytidine_deaminase"/>
    <property type="match status" value="1"/>
</dbReference>
<evidence type="ECO:0000256" key="3">
    <source>
        <dbReference type="ARBA" id="ARBA00006576"/>
    </source>
</evidence>
<dbReference type="NCBIfam" id="TIGR01354">
    <property type="entry name" value="cyt_deam_tetra"/>
    <property type="match status" value="1"/>
</dbReference>
<dbReference type="GO" id="GO:0005829">
    <property type="term" value="C:cytosol"/>
    <property type="evidence" value="ECO:0007669"/>
    <property type="project" value="TreeGrafter"/>
</dbReference>
<dbReference type="PROSITE" id="PS00903">
    <property type="entry name" value="CYT_DCMP_DEAMINASES_1"/>
    <property type="match status" value="1"/>
</dbReference>
<dbReference type="PANTHER" id="PTHR11644:SF2">
    <property type="entry name" value="CYTIDINE DEAMINASE"/>
    <property type="match status" value="1"/>
</dbReference>
<dbReference type="GO" id="GO:0072527">
    <property type="term" value="P:pyrimidine-containing compound metabolic process"/>
    <property type="evidence" value="ECO:0007669"/>
    <property type="project" value="UniProtKB-ARBA"/>
</dbReference>
<dbReference type="Proteomes" id="UP000077469">
    <property type="component" value="Chromosome"/>
</dbReference>
<dbReference type="PaxDb" id="1123384-AJ81_09890"/>
<feature type="active site" description="Proton donor" evidence="12">
    <location>
        <position position="55"/>
    </location>
</feature>
<dbReference type="GO" id="GO:0004126">
    <property type="term" value="F:cytidine deaminase activity"/>
    <property type="evidence" value="ECO:0007669"/>
    <property type="project" value="UniProtKB-UniRule"/>
</dbReference>
<evidence type="ECO:0000256" key="4">
    <source>
        <dbReference type="ARBA" id="ARBA00012783"/>
    </source>
</evidence>
<dbReference type="PANTHER" id="PTHR11644">
    <property type="entry name" value="CYTIDINE DEAMINASE"/>
    <property type="match status" value="1"/>
</dbReference>
<reference evidence="16 17" key="1">
    <citation type="submission" date="2014-01" db="EMBL/GenBank/DDBJ databases">
        <title>Genome sequencing of Thermotog hypogea.</title>
        <authorList>
            <person name="Zhang X."/>
            <person name="Alvare G."/>
            <person name="Fristensky B."/>
            <person name="Chen L."/>
            <person name="Suen T."/>
            <person name="Chen Q."/>
            <person name="Ma K."/>
        </authorList>
    </citation>
    <scope>NUCLEOTIDE SEQUENCE [LARGE SCALE GENOMIC DNA]</scope>
    <source>
        <strain evidence="16 17">DSM 11164</strain>
    </source>
</reference>
<dbReference type="OrthoDB" id="9795347at2"/>
<dbReference type="SUPFAM" id="SSF53927">
    <property type="entry name" value="Cytidine deaminase-like"/>
    <property type="match status" value="1"/>
</dbReference>
<evidence type="ECO:0000256" key="12">
    <source>
        <dbReference type="PIRSR" id="PIRSR606262-1"/>
    </source>
</evidence>
<dbReference type="GO" id="GO:0055086">
    <property type="term" value="P:nucleobase-containing small molecule metabolic process"/>
    <property type="evidence" value="ECO:0007669"/>
    <property type="project" value="UniProtKB-ARBA"/>
</dbReference>
<dbReference type="InterPro" id="IPR016192">
    <property type="entry name" value="APOBEC/CMP_deaminase_Zn-bd"/>
</dbReference>
<evidence type="ECO:0000256" key="14">
    <source>
        <dbReference type="RuleBase" id="RU364006"/>
    </source>
</evidence>
<organism evidence="16 17">
    <name type="scientific">Pseudothermotoga hypogea DSM 11164 = NBRC 106472</name>
    <dbReference type="NCBI Taxonomy" id="1123384"/>
    <lineage>
        <taxon>Bacteria</taxon>
        <taxon>Thermotogati</taxon>
        <taxon>Thermotogota</taxon>
        <taxon>Thermotogae</taxon>
        <taxon>Thermotogales</taxon>
        <taxon>Thermotogaceae</taxon>
        <taxon>Pseudothermotoga</taxon>
    </lineage>
</organism>
<dbReference type="AlphaFoldDB" id="A0A0X1KSY1"/>
<dbReference type="NCBIfam" id="NF004064">
    <property type="entry name" value="PRK05578.1"/>
    <property type="match status" value="1"/>
</dbReference>
<proteinExistence type="inferred from homology"/>
<dbReference type="PATRIC" id="fig|1123384.7.peg.1985"/>
<keyword evidence="6 13" id="KW-0479">Metal-binding</keyword>
<keyword evidence="7 14" id="KW-0378">Hydrolase</keyword>
<feature type="binding site" evidence="13">
    <location>
        <position position="89"/>
    </location>
    <ligand>
        <name>Zn(2+)</name>
        <dbReference type="ChEBI" id="CHEBI:29105"/>
        <note>catalytic</note>
    </ligand>
</feature>